<sequence>MKKKLYKAKKNWVIGFIAATTLILGGTTIASADSNASSVNSNLASQSQVSTYPSFKSLVVTSTQDSPTVGMSSQIASNPVGDYNKDNVGYINPNQERNVYNDQVENDSYKINDPGSLKYREKLLNGFAKGNDQIKNYGTPSVYEY</sequence>
<dbReference type="Pfam" id="PF19258">
    <property type="entry name" value="KxYKxGKxW_sig"/>
    <property type="match status" value="1"/>
</dbReference>
<dbReference type="InterPro" id="IPR022263">
    <property type="entry name" value="KxYKxGKxW"/>
</dbReference>
<feature type="non-terminal residue" evidence="3">
    <location>
        <position position="145"/>
    </location>
</feature>
<evidence type="ECO:0000313" key="4">
    <source>
        <dbReference type="Proteomes" id="UP000627166"/>
    </source>
</evidence>
<comment type="caution">
    <text evidence="3">The sequence shown here is derived from an EMBL/GenBank/DDBJ whole genome shotgun (WGS) entry which is preliminary data.</text>
</comment>
<accession>A0ABR8YVB2</accession>
<evidence type="ECO:0000256" key="2">
    <source>
        <dbReference type="SAM" id="SignalP"/>
    </source>
</evidence>
<dbReference type="EMBL" id="JACSQB010000116">
    <property type="protein sequence ID" value="MBD8048165.1"/>
    <property type="molecule type" value="Genomic_DNA"/>
</dbReference>
<feature type="signal peptide" evidence="2">
    <location>
        <begin position="1"/>
        <end position="32"/>
    </location>
</feature>
<organism evidence="3 4">
    <name type="scientific">Clostridium faecium</name>
    <dbReference type="NCBI Taxonomy" id="2762223"/>
    <lineage>
        <taxon>Bacteria</taxon>
        <taxon>Bacillati</taxon>
        <taxon>Bacillota</taxon>
        <taxon>Clostridia</taxon>
        <taxon>Eubacteriales</taxon>
        <taxon>Clostridiaceae</taxon>
        <taxon>Clostridium</taxon>
    </lineage>
</organism>
<keyword evidence="4" id="KW-1185">Reference proteome</keyword>
<keyword evidence="1 2" id="KW-0732">Signal</keyword>
<dbReference type="NCBIfam" id="TIGR03715">
    <property type="entry name" value="KxYKxGKxW"/>
    <property type="match status" value="1"/>
</dbReference>
<dbReference type="Proteomes" id="UP000627166">
    <property type="component" value="Unassembled WGS sequence"/>
</dbReference>
<name>A0ABR8YVB2_9CLOT</name>
<evidence type="ECO:0000313" key="3">
    <source>
        <dbReference type="EMBL" id="MBD8048165.1"/>
    </source>
</evidence>
<protein>
    <submittedName>
        <fullName evidence="3">KxYKxGKxW signal peptide domain-containing protein</fullName>
    </submittedName>
</protein>
<dbReference type="RefSeq" id="WP_191741119.1">
    <property type="nucleotide sequence ID" value="NZ_JACSQB010000116.1"/>
</dbReference>
<reference evidence="3 4" key="1">
    <citation type="submission" date="2020-08" db="EMBL/GenBank/DDBJ databases">
        <title>A Genomic Blueprint of the Chicken Gut Microbiome.</title>
        <authorList>
            <person name="Gilroy R."/>
            <person name="Ravi A."/>
            <person name="Getino M."/>
            <person name="Pursley I."/>
            <person name="Horton D.L."/>
            <person name="Alikhan N.-F."/>
            <person name="Baker D."/>
            <person name="Gharbi K."/>
            <person name="Hall N."/>
            <person name="Watson M."/>
            <person name="Adriaenssens E.M."/>
            <person name="Foster-Nyarko E."/>
            <person name="Jarju S."/>
            <person name="Secka A."/>
            <person name="Antonio M."/>
            <person name="Oren A."/>
            <person name="Chaudhuri R."/>
            <person name="La Ragione R.M."/>
            <person name="Hildebrand F."/>
            <person name="Pallen M.J."/>
        </authorList>
    </citation>
    <scope>NUCLEOTIDE SEQUENCE [LARGE SCALE GENOMIC DNA]</scope>
    <source>
        <strain evidence="3 4">N37</strain>
    </source>
</reference>
<evidence type="ECO:0000256" key="1">
    <source>
        <dbReference type="ARBA" id="ARBA00022729"/>
    </source>
</evidence>
<feature type="chain" id="PRO_5046742975" evidence="2">
    <location>
        <begin position="33"/>
        <end position="145"/>
    </location>
</feature>
<proteinExistence type="predicted"/>
<gene>
    <name evidence="3" type="ORF">H9637_14145</name>
</gene>